<dbReference type="Proteomes" id="UP000654482">
    <property type="component" value="Unassembled WGS sequence"/>
</dbReference>
<dbReference type="RefSeq" id="WP_194031488.1">
    <property type="nucleotide sequence ID" value="NZ_JADEWZ010000046.1"/>
</dbReference>
<keyword evidence="3" id="KW-1185">Reference proteome</keyword>
<dbReference type="SUPFAM" id="SSF69318">
    <property type="entry name" value="Integrin alpha N-terminal domain"/>
    <property type="match status" value="1"/>
</dbReference>
<keyword evidence="1" id="KW-0732">Signal</keyword>
<dbReference type="PANTHER" id="PTHR44103:SF1">
    <property type="entry name" value="PROPROTEIN CONVERTASE P"/>
    <property type="match status" value="1"/>
</dbReference>
<name>A0A8J7DZS9_9CYAN</name>
<dbReference type="InterPro" id="IPR028994">
    <property type="entry name" value="Integrin_alpha_N"/>
</dbReference>
<feature type="non-terminal residue" evidence="2">
    <location>
        <position position="329"/>
    </location>
</feature>
<dbReference type="InterPro" id="IPR013517">
    <property type="entry name" value="FG-GAP"/>
</dbReference>
<sequence>MITFQQGNDLFQVNKNLASPTFADIDGDGDLDAVVGQNDGLVSVFLNDGTTTTPSFTEQVGAANPFNTYNTFVDGLGVFPTNAREPFTVSMPALADIDGDGDLDAFIGTLGDGDNPVGTDSSVRFFRNNGTAMMPMFVRDTAANPLDLADLGAAAYASPTFADIDGDGDLDALVGIRSTAGSTTGNTIFYENQGNNTTPTFVQNDAANPFQGVNIAAGAEVRVVPTFADADMDGDLDAFLGETNPVGGGSGTVRFFENRGTANNAMLFEVTGADNPFNDLNGTAALEQVAPAFADLNGDGFPDAIFGSRLPSTIRFFANTTNQTPPPPP</sequence>
<dbReference type="Pfam" id="PF13517">
    <property type="entry name" value="FG-GAP_3"/>
    <property type="match status" value="1"/>
</dbReference>
<dbReference type="AlphaFoldDB" id="A0A8J7DZS9"/>
<dbReference type="Gene3D" id="2.130.10.130">
    <property type="entry name" value="Integrin alpha, N-terminal"/>
    <property type="match status" value="1"/>
</dbReference>
<dbReference type="EMBL" id="JADEWZ010000046">
    <property type="protein sequence ID" value="MBE9118403.1"/>
    <property type="molecule type" value="Genomic_DNA"/>
</dbReference>
<protein>
    <submittedName>
        <fullName evidence="2">VCBS repeat-containing protein</fullName>
    </submittedName>
</protein>
<organism evidence="2 3">
    <name type="scientific">Lusitaniella coriacea LEGE 07157</name>
    <dbReference type="NCBI Taxonomy" id="945747"/>
    <lineage>
        <taxon>Bacteria</taxon>
        <taxon>Bacillati</taxon>
        <taxon>Cyanobacteriota</taxon>
        <taxon>Cyanophyceae</taxon>
        <taxon>Spirulinales</taxon>
        <taxon>Lusitaniellaceae</taxon>
        <taxon>Lusitaniella</taxon>
    </lineage>
</organism>
<dbReference type="PANTHER" id="PTHR44103">
    <property type="entry name" value="PROPROTEIN CONVERTASE P"/>
    <property type="match status" value="1"/>
</dbReference>
<evidence type="ECO:0000313" key="3">
    <source>
        <dbReference type="Proteomes" id="UP000654482"/>
    </source>
</evidence>
<evidence type="ECO:0000256" key="1">
    <source>
        <dbReference type="ARBA" id="ARBA00022729"/>
    </source>
</evidence>
<gene>
    <name evidence="2" type="ORF">IQ249_21150</name>
</gene>
<reference evidence="2" key="1">
    <citation type="submission" date="2020-10" db="EMBL/GenBank/DDBJ databases">
        <authorList>
            <person name="Castelo-Branco R."/>
            <person name="Eusebio N."/>
            <person name="Adriana R."/>
            <person name="Vieira A."/>
            <person name="Brugerolle De Fraissinette N."/>
            <person name="Rezende De Castro R."/>
            <person name="Schneider M.P."/>
            <person name="Vasconcelos V."/>
            <person name="Leao P.N."/>
        </authorList>
    </citation>
    <scope>NUCLEOTIDE SEQUENCE</scope>
    <source>
        <strain evidence="2">LEGE 07157</strain>
    </source>
</reference>
<comment type="caution">
    <text evidence="2">The sequence shown here is derived from an EMBL/GenBank/DDBJ whole genome shotgun (WGS) entry which is preliminary data.</text>
</comment>
<proteinExistence type="predicted"/>
<accession>A0A8J7DZS9</accession>
<evidence type="ECO:0000313" key="2">
    <source>
        <dbReference type="EMBL" id="MBE9118403.1"/>
    </source>
</evidence>